<gene>
    <name evidence="1" type="ORF">MW046_15935</name>
</gene>
<name>A0A8U0A6R3_9EURY</name>
<accession>A0A8U0A6R3</accession>
<dbReference type="EMBL" id="CP096021">
    <property type="protein sequence ID" value="UPM44871.1"/>
    <property type="molecule type" value="Genomic_DNA"/>
</dbReference>
<dbReference type="RefSeq" id="WP_247995525.1">
    <property type="nucleotide sequence ID" value="NZ_CP096021.1"/>
</dbReference>
<protein>
    <submittedName>
        <fullName evidence="1">Uncharacterized protein</fullName>
    </submittedName>
</protein>
<geneLocation type="plasmid" evidence="1 2">
    <name>unnamed2</name>
</geneLocation>
<evidence type="ECO:0000313" key="2">
    <source>
        <dbReference type="Proteomes" id="UP000831768"/>
    </source>
</evidence>
<organism evidence="1 2">
    <name type="scientific">Halocatena salina</name>
    <dbReference type="NCBI Taxonomy" id="2934340"/>
    <lineage>
        <taxon>Archaea</taxon>
        <taxon>Methanobacteriati</taxon>
        <taxon>Methanobacteriota</taxon>
        <taxon>Stenosarchaea group</taxon>
        <taxon>Halobacteria</taxon>
        <taxon>Halobacteriales</taxon>
        <taxon>Natronomonadaceae</taxon>
        <taxon>Halocatena</taxon>
    </lineage>
</organism>
<proteinExistence type="predicted"/>
<evidence type="ECO:0000313" key="1">
    <source>
        <dbReference type="EMBL" id="UPM44871.1"/>
    </source>
</evidence>
<keyword evidence="1" id="KW-0614">Plasmid</keyword>
<dbReference type="KEGG" id="haad:MW046_15935"/>
<dbReference type="Proteomes" id="UP000831768">
    <property type="component" value="Plasmid unnamed2"/>
</dbReference>
<sequence>MVGWTGTLERIERYVGQPVIRGVQIAVALILLETGVHLGLDGLPLALGATAVAGIVVEAGYQRVSALVVLCIGVMLTDEDRLPSEVSGTDEPREMAYKFSPLSLVGKSMPIVLAVKPVIESSVWEENFSHQYHRTIRRLVRRAKEFVTIDLVLADWGFESLQVY</sequence>
<dbReference type="AlphaFoldDB" id="A0A8U0A6R3"/>
<keyword evidence="2" id="KW-1185">Reference proteome</keyword>
<dbReference type="GeneID" id="71929568"/>
<reference evidence="1" key="1">
    <citation type="submission" date="2022-04" db="EMBL/GenBank/DDBJ databases">
        <title>Halocatena sp. nov., isolated from a salt lake.</title>
        <authorList>
            <person name="Cui H.-L."/>
        </authorList>
    </citation>
    <scope>NUCLEOTIDE SEQUENCE</scope>
    <source>
        <strain evidence="1">AD-1</strain>
        <plasmid evidence="1">unnamed2</plasmid>
    </source>
</reference>